<proteinExistence type="predicted"/>
<name>A0AAV3YAU4_9GAST</name>
<evidence type="ECO:0000313" key="1">
    <source>
        <dbReference type="EMBL" id="GFN84395.1"/>
    </source>
</evidence>
<protein>
    <submittedName>
        <fullName evidence="1">Uncharacterized protein</fullName>
    </submittedName>
</protein>
<evidence type="ECO:0000313" key="2">
    <source>
        <dbReference type="Proteomes" id="UP000735302"/>
    </source>
</evidence>
<dbReference type="Proteomes" id="UP000735302">
    <property type="component" value="Unassembled WGS sequence"/>
</dbReference>
<sequence length="137" mass="15502">MRLVAWREFSWFTVRPRFTYITVVNIRSASASKLNSKEILVTVDDRITGWRADGYPIFAICSVLKPQSFPNRWPSCPCEFRKTLKLESIPYCITGYNGIASNIAGSCVEEQLVSGSCLQLPKLKGINMYSIENKLLS</sequence>
<organism evidence="1 2">
    <name type="scientific">Plakobranchus ocellatus</name>
    <dbReference type="NCBI Taxonomy" id="259542"/>
    <lineage>
        <taxon>Eukaryota</taxon>
        <taxon>Metazoa</taxon>
        <taxon>Spiralia</taxon>
        <taxon>Lophotrochozoa</taxon>
        <taxon>Mollusca</taxon>
        <taxon>Gastropoda</taxon>
        <taxon>Heterobranchia</taxon>
        <taxon>Euthyneura</taxon>
        <taxon>Panpulmonata</taxon>
        <taxon>Sacoglossa</taxon>
        <taxon>Placobranchoidea</taxon>
        <taxon>Plakobranchidae</taxon>
        <taxon>Plakobranchus</taxon>
    </lineage>
</organism>
<accession>A0AAV3YAU4</accession>
<reference evidence="1 2" key="1">
    <citation type="journal article" date="2021" name="Elife">
        <title>Chloroplast acquisition without the gene transfer in kleptoplastic sea slugs, Plakobranchus ocellatus.</title>
        <authorList>
            <person name="Maeda T."/>
            <person name="Takahashi S."/>
            <person name="Yoshida T."/>
            <person name="Shimamura S."/>
            <person name="Takaki Y."/>
            <person name="Nagai Y."/>
            <person name="Toyoda A."/>
            <person name="Suzuki Y."/>
            <person name="Arimoto A."/>
            <person name="Ishii H."/>
            <person name="Satoh N."/>
            <person name="Nishiyama T."/>
            <person name="Hasebe M."/>
            <person name="Maruyama T."/>
            <person name="Minagawa J."/>
            <person name="Obokata J."/>
            <person name="Shigenobu S."/>
        </authorList>
    </citation>
    <scope>NUCLEOTIDE SEQUENCE [LARGE SCALE GENOMIC DNA]</scope>
</reference>
<keyword evidence="2" id="KW-1185">Reference proteome</keyword>
<dbReference type="AlphaFoldDB" id="A0AAV3YAU4"/>
<dbReference type="EMBL" id="BLXT01001318">
    <property type="protein sequence ID" value="GFN84395.1"/>
    <property type="molecule type" value="Genomic_DNA"/>
</dbReference>
<comment type="caution">
    <text evidence="1">The sequence shown here is derived from an EMBL/GenBank/DDBJ whole genome shotgun (WGS) entry which is preliminary data.</text>
</comment>
<gene>
    <name evidence="1" type="ORF">PoB_001090100</name>
</gene>